<proteinExistence type="predicted"/>
<evidence type="ECO:0000256" key="1">
    <source>
        <dbReference type="PROSITE-ProRule" id="PRU00042"/>
    </source>
</evidence>
<gene>
    <name evidence="3" type="ORF">MNOR_LOCUS36004</name>
</gene>
<keyword evidence="1" id="KW-0479">Metal-binding</keyword>
<dbReference type="GO" id="GO:0008270">
    <property type="term" value="F:zinc ion binding"/>
    <property type="evidence" value="ECO:0007669"/>
    <property type="project" value="UniProtKB-KW"/>
</dbReference>
<evidence type="ECO:0000313" key="4">
    <source>
        <dbReference type="Proteomes" id="UP001497623"/>
    </source>
</evidence>
<keyword evidence="1" id="KW-0863">Zinc-finger</keyword>
<keyword evidence="1" id="KW-0862">Zinc</keyword>
<name>A0AAV2SHS4_MEGNR</name>
<feature type="domain" description="C2H2-type" evidence="2">
    <location>
        <begin position="54"/>
        <end position="81"/>
    </location>
</feature>
<evidence type="ECO:0000259" key="2">
    <source>
        <dbReference type="PROSITE" id="PS50157"/>
    </source>
</evidence>
<organism evidence="3 4">
    <name type="scientific">Meganyctiphanes norvegica</name>
    <name type="common">Northern krill</name>
    <name type="synonym">Thysanopoda norvegica</name>
    <dbReference type="NCBI Taxonomy" id="48144"/>
    <lineage>
        <taxon>Eukaryota</taxon>
        <taxon>Metazoa</taxon>
        <taxon>Ecdysozoa</taxon>
        <taxon>Arthropoda</taxon>
        <taxon>Crustacea</taxon>
        <taxon>Multicrustacea</taxon>
        <taxon>Malacostraca</taxon>
        <taxon>Eumalacostraca</taxon>
        <taxon>Eucarida</taxon>
        <taxon>Euphausiacea</taxon>
        <taxon>Euphausiidae</taxon>
        <taxon>Meganyctiphanes</taxon>
    </lineage>
</organism>
<dbReference type="PROSITE" id="PS50157">
    <property type="entry name" value="ZINC_FINGER_C2H2_2"/>
    <property type="match status" value="1"/>
</dbReference>
<sequence length="260" mass="29967">DCQKFLGDLQCNACGLKNHVIILNEEDGEFYQRCSSCGKTSQVDIKRTEDGIFFKCGDCNKEYGSAKDLQMHKVSHMDDARLNKFKLLYSPRCLIFLAINSSDIKGLTKNEIIMWINIFFPIYKQNVKIPDTAEISKRQEKINNFLINQKIESNPSFIYTFMPEVNKSEAVWSIKPCKYSELVKIVKDVYFKFSVKLTEEFSSKQILSETLSAVNPEVNLQNKDCTNELISPDKGNTTSILKKGIWLLQMLYIFNNTNFL</sequence>
<evidence type="ECO:0000313" key="3">
    <source>
        <dbReference type="EMBL" id="CAL4185925.1"/>
    </source>
</evidence>
<dbReference type="PROSITE" id="PS00028">
    <property type="entry name" value="ZINC_FINGER_C2H2_1"/>
    <property type="match status" value="1"/>
</dbReference>
<protein>
    <recommendedName>
        <fullName evidence="2">C2H2-type domain-containing protein</fullName>
    </recommendedName>
</protein>
<dbReference type="AlphaFoldDB" id="A0AAV2SHS4"/>
<dbReference type="InterPro" id="IPR013087">
    <property type="entry name" value="Znf_C2H2_type"/>
</dbReference>
<dbReference type="InterPro" id="IPR036388">
    <property type="entry name" value="WH-like_DNA-bd_sf"/>
</dbReference>
<reference evidence="3 4" key="1">
    <citation type="submission" date="2024-05" db="EMBL/GenBank/DDBJ databases">
        <authorList>
            <person name="Wallberg A."/>
        </authorList>
    </citation>
    <scope>NUCLEOTIDE SEQUENCE [LARGE SCALE GENOMIC DNA]</scope>
</reference>
<dbReference type="EMBL" id="CAXKWB010062950">
    <property type="protein sequence ID" value="CAL4185925.1"/>
    <property type="molecule type" value="Genomic_DNA"/>
</dbReference>
<feature type="non-terminal residue" evidence="3">
    <location>
        <position position="1"/>
    </location>
</feature>
<dbReference type="Gene3D" id="1.10.10.10">
    <property type="entry name" value="Winged helix-like DNA-binding domain superfamily/Winged helix DNA-binding domain"/>
    <property type="match status" value="1"/>
</dbReference>
<keyword evidence="4" id="KW-1185">Reference proteome</keyword>
<dbReference type="Proteomes" id="UP001497623">
    <property type="component" value="Unassembled WGS sequence"/>
</dbReference>
<comment type="caution">
    <text evidence="3">The sequence shown here is derived from an EMBL/GenBank/DDBJ whole genome shotgun (WGS) entry which is preliminary data.</text>
</comment>
<accession>A0AAV2SHS4</accession>